<protein>
    <submittedName>
        <fullName evidence="2">Uncharacterized protein</fullName>
    </submittedName>
</protein>
<evidence type="ECO:0000256" key="1">
    <source>
        <dbReference type="SAM" id="MobiDB-lite"/>
    </source>
</evidence>
<organism evidence="2">
    <name type="scientific">Micrurus corallinus</name>
    <name type="common">Brazilian coral snake</name>
    <dbReference type="NCBI Taxonomy" id="54390"/>
    <lineage>
        <taxon>Eukaryota</taxon>
        <taxon>Metazoa</taxon>
        <taxon>Chordata</taxon>
        <taxon>Craniata</taxon>
        <taxon>Vertebrata</taxon>
        <taxon>Euteleostomi</taxon>
        <taxon>Lepidosauria</taxon>
        <taxon>Squamata</taxon>
        <taxon>Bifurcata</taxon>
        <taxon>Unidentata</taxon>
        <taxon>Episquamata</taxon>
        <taxon>Toxicofera</taxon>
        <taxon>Serpentes</taxon>
        <taxon>Colubroidea</taxon>
        <taxon>Elapidae</taxon>
        <taxon>Elapinae</taxon>
        <taxon>Micrurus</taxon>
    </lineage>
</organism>
<name>A0A2D4F119_MICCO</name>
<proteinExistence type="predicted"/>
<dbReference type="AlphaFoldDB" id="A0A2D4F119"/>
<reference evidence="2" key="2">
    <citation type="submission" date="2017-11" db="EMBL/GenBank/DDBJ databases">
        <title>Coralsnake Venomics: Analyses of Venom Gland Transcriptomes and Proteomes of Six Brazilian Taxa.</title>
        <authorList>
            <person name="Aird S.D."/>
            <person name="Jorge da Silva N."/>
            <person name="Qiu L."/>
            <person name="Villar-Briones A."/>
            <person name="Aparecida-Saddi V."/>
            <person name="Campos-Telles M.P."/>
            <person name="Grau M."/>
            <person name="Mikheyev A.S."/>
        </authorList>
    </citation>
    <scope>NUCLEOTIDE SEQUENCE</scope>
    <source>
        <tissue evidence="2">Venom_gland</tissue>
    </source>
</reference>
<evidence type="ECO:0000313" key="2">
    <source>
        <dbReference type="EMBL" id="LAA41178.1"/>
    </source>
</evidence>
<feature type="region of interest" description="Disordered" evidence="1">
    <location>
        <begin position="1"/>
        <end position="37"/>
    </location>
</feature>
<sequence>MGETTMAAFDFMSPRFPPQARASQFPQSHSRRQTRPLPLQVTSQRAAFCPPAHQDAGMPKGWSRQQKGESGLPACHEGKITTQPGPSPWTAFPAERTLSSSTSPVAQNDGVCRRCSLFSSPLPQPFLHTYG</sequence>
<reference evidence="2" key="1">
    <citation type="submission" date="2017-07" db="EMBL/GenBank/DDBJ databases">
        <authorList>
            <person name="Mikheyev A."/>
            <person name="Grau M."/>
        </authorList>
    </citation>
    <scope>NUCLEOTIDE SEQUENCE</scope>
    <source>
        <tissue evidence="2">Venom_gland</tissue>
    </source>
</reference>
<feature type="region of interest" description="Disordered" evidence="1">
    <location>
        <begin position="50"/>
        <end position="89"/>
    </location>
</feature>
<accession>A0A2D4F119</accession>
<dbReference type="EMBL" id="IACJ01042049">
    <property type="protein sequence ID" value="LAA41178.1"/>
    <property type="molecule type" value="Transcribed_RNA"/>
</dbReference>